<proteinExistence type="predicted"/>
<keyword evidence="2" id="KW-1185">Reference proteome</keyword>
<dbReference type="EMBL" id="JAALHA020000011">
    <property type="protein sequence ID" value="MDR9897247.1"/>
    <property type="molecule type" value="Genomic_DNA"/>
</dbReference>
<reference evidence="2" key="1">
    <citation type="journal article" date="2021" name="Science">
        <title>Hunting the eagle killer: A cyanobacterial neurotoxin causes vacuolar myelinopathy.</title>
        <authorList>
            <person name="Breinlinger S."/>
            <person name="Phillips T.J."/>
            <person name="Haram B.N."/>
            <person name="Mares J."/>
            <person name="Martinez Yerena J.A."/>
            <person name="Hrouzek P."/>
            <person name="Sobotka R."/>
            <person name="Henderson W.M."/>
            <person name="Schmieder P."/>
            <person name="Williams S.M."/>
            <person name="Lauderdale J.D."/>
            <person name="Wilde H.D."/>
            <person name="Gerrin W."/>
            <person name="Kust A."/>
            <person name="Washington J.W."/>
            <person name="Wagner C."/>
            <person name="Geier B."/>
            <person name="Liebeke M."/>
            <person name="Enke H."/>
            <person name="Niedermeyer T.H.J."/>
            <person name="Wilde S.B."/>
        </authorList>
    </citation>
    <scope>NUCLEOTIDE SEQUENCE [LARGE SCALE GENOMIC DNA]</scope>
    <source>
        <strain evidence="2">Thurmond2011</strain>
    </source>
</reference>
<dbReference type="RefSeq" id="WP_208341064.1">
    <property type="nucleotide sequence ID" value="NZ_CAWQFN010000781.1"/>
</dbReference>
<dbReference type="AlphaFoldDB" id="A0AAP5I946"/>
<comment type="caution">
    <text evidence="1">The sequence shown here is derived from an EMBL/GenBank/DDBJ whole genome shotgun (WGS) entry which is preliminary data.</text>
</comment>
<name>A0AAP5I946_9CYAN</name>
<organism evidence="1 2">
    <name type="scientific">Aetokthonos hydrillicola Thurmond2011</name>
    <dbReference type="NCBI Taxonomy" id="2712845"/>
    <lineage>
        <taxon>Bacteria</taxon>
        <taxon>Bacillati</taxon>
        <taxon>Cyanobacteriota</taxon>
        <taxon>Cyanophyceae</taxon>
        <taxon>Nostocales</taxon>
        <taxon>Hapalosiphonaceae</taxon>
        <taxon>Aetokthonos</taxon>
    </lineage>
</organism>
<sequence length="84" mass="9725">METRQKIEFTDLPLAVYREIAAHLQQVEGVEVGLIPQSSESFDYNQSQIAGLWIEHTPKSVPQSRQRVEQILAYYRSRYGVRST</sequence>
<gene>
    <name evidence="1" type="ORF">G7B40_022155</name>
</gene>
<dbReference type="Proteomes" id="UP000667802">
    <property type="component" value="Unassembled WGS sequence"/>
</dbReference>
<evidence type="ECO:0000313" key="1">
    <source>
        <dbReference type="EMBL" id="MDR9897247.1"/>
    </source>
</evidence>
<accession>A0AAP5I946</accession>
<evidence type="ECO:0000313" key="2">
    <source>
        <dbReference type="Proteomes" id="UP000667802"/>
    </source>
</evidence>
<protein>
    <submittedName>
        <fullName evidence="1">Uncharacterized protein</fullName>
    </submittedName>
</protein>